<protein>
    <recommendedName>
        <fullName evidence="4">DUF2141 domain-containing protein</fullName>
    </recommendedName>
</protein>
<dbReference type="Proteomes" id="UP000196655">
    <property type="component" value="Unassembled WGS sequence"/>
</dbReference>
<dbReference type="STRING" id="1122125.GCA_000423185_02547"/>
<dbReference type="EMBL" id="NHON01000083">
    <property type="protein sequence ID" value="OWJ63702.1"/>
    <property type="molecule type" value="Genomic_DNA"/>
</dbReference>
<feature type="region of interest" description="Disordered" evidence="1">
    <location>
        <begin position="1"/>
        <end position="21"/>
    </location>
</feature>
<comment type="caution">
    <text evidence="2">The sequence shown here is derived from an EMBL/GenBank/DDBJ whole genome shotgun (WGS) entry which is preliminary data.</text>
</comment>
<organism evidence="2 3">
    <name type="scientific">Inquilinus limosus</name>
    <dbReference type="NCBI Taxonomy" id="171674"/>
    <lineage>
        <taxon>Bacteria</taxon>
        <taxon>Pseudomonadati</taxon>
        <taxon>Pseudomonadota</taxon>
        <taxon>Alphaproteobacteria</taxon>
        <taxon>Rhodospirillales</taxon>
        <taxon>Rhodospirillaceae</taxon>
        <taxon>Inquilinus</taxon>
    </lineage>
</organism>
<gene>
    <name evidence="2" type="ORF">BWR60_28540</name>
</gene>
<name>A0A211ZEI3_9PROT</name>
<proteinExistence type="predicted"/>
<dbReference type="OrthoDB" id="7189112at2"/>
<evidence type="ECO:0000313" key="2">
    <source>
        <dbReference type="EMBL" id="OWJ63702.1"/>
    </source>
</evidence>
<sequence>MHRRPRPQRFPGPARCHRGHPVGDAPVKIPLLVISAWLGLAATASAATVEIVVANIKEAKGTIRLSLCPQDKFLGDDCPYSSTAPATVPQATVVFQNVAPGVYAAQGYQDVNDNRKIDRTLLGVPEEGVAFSRDPSYFFAPPDFKDAAFTVGPQGTRISLRLRYF</sequence>
<evidence type="ECO:0008006" key="4">
    <source>
        <dbReference type="Google" id="ProtNLM"/>
    </source>
</evidence>
<accession>A0A211ZEI3</accession>
<evidence type="ECO:0000256" key="1">
    <source>
        <dbReference type="SAM" id="MobiDB-lite"/>
    </source>
</evidence>
<dbReference type="Pfam" id="PF09912">
    <property type="entry name" value="DUF2141"/>
    <property type="match status" value="1"/>
</dbReference>
<reference evidence="3" key="1">
    <citation type="submission" date="2017-05" db="EMBL/GenBank/DDBJ databases">
        <authorList>
            <person name="Macchi M."/>
            <person name="Festa S."/>
            <person name="Coppotelli B.M."/>
            <person name="Morelli I.S."/>
        </authorList>
    </citation>
    <scope>NUCLEOTIDE SEQUENCE [LARGE SCALE GENOMIC DNA]</scope>
    <source>
        <strain evidence="3">I</strain>
    </source>
</reference>
<keyword evidence="3" id="KW-1185">Reference proteome</keyword>
<dbReference type="InterPro" id="IPR018673">
    <property type="entry name" value="DUF2141"/>
</dbReference>
<evidence type="ECO:0000313" key="3">
    <source>
        <dbReference type="Proteomes" id="UP000196655"/>
    </source>
</evidence>
<dbReference type="AlphaFoldDB" id="A0A211ZEI3"/>